<reference evidence="2" key="1">
    <citation type="submission" date="2021-10" db="EMBL/GenBank/DDBJ databases">
        <title>Anaerobic single-cell dispensing facilitates the cultivation of human gut bacteria.</title>
        <authorList>
            <person name="Afrizal A."/>
        </authorList>
    </citation>
    <scope>NUCLEOTIDE SEQUENCE</scope>
    <source>
        <strain evidence="2">CLA-AA-H250</strain>
    </source>
</reference>
<evidence type="ECO:0000313" key="3">
    <source>
        <dbReference type="Proteomes" id="UP001199424"/>
    </source>
</evidence>
<dbReference type="InterPro" id="IPR012156">
    <property type="entry name" value="Cold_shock_CspA"/>
</dbReference>
<feature type="transmembrane region" description="Helical" evidence="1">
    <location>
        <begin position="9"/>
        <end position="27"/>
    </location>
</feature>
<dbReference type="Proteomes" id="UP001199424">
    <property type="component" value="Unassembled WGS sequence"/>
</dbReference>
<gene>
    <name evidence="2" type="ORF">LKD31_00985</name>
</gene>
<keyword evidence="1" id="KW-0812">Transmembrane</keyword>
<feature type="transmembrane region" description="Helical" evidence="1">
    <location>
        <begin position="73"/>
        <end position="94"/>
    </location>
</feature>
<dbReference type="Pfam" id="PF06961">
    <property type="entry name" value="DUF1294"/>
    <property type="match status" value="1"/>
</dbReference>
<dbReference type="EMBL" id="JAJEQC010000001">
    <property type="protein sequence ID" value="MCC2135594.1"/>
    <property type="molecule type" value="Genomic_DNA"/>
</dbReference>
<dbReference type="PIRSF" id="PIRSF002599">
    <property type="entry name" value="Cold_shock_A"/>
    <property type="match status" value="1"/>
</dbReference>
<evidence type="ECO:0000256" key="1">
    <source>
        <dbReference type="SAM" id="Phobius"/>
    </source>
</evidence>
<dbReference type="GO" id="GO:0003676">
    <property type="term" value="F:nucleic acid binding"/>
    <property type="evidence" value="ECO:0007669"/>
    <property type="project" value="InterPro"/>
</dbReference>
<name>A0AAE3AK02_9FIRM</name>
<proteinExistence type="predicted"/>
<protein>
    <submittedName>
        <fullName evidence="2">DUF1294 domain-containing protein</fullName>
    </submittedName>
</protein>
<keyword evidence="1" id="KW-1133">Transmembrane helix</keyword>
<keyword evidence="3" id="KW-1185">Reference proteome</keyword>
<accession>A0AAE3AK02</accession>
<feature type="transmembrane region" description="Helical" evidence="1">
    <location>
        <begin position="47"/>
        <end position="66"/>
    </location>
</feature>
<keyword evidence="1" id="KW-0472">Membrane</keyword>
<organism evidence="2 3">
    <name type="scientific">Hominenteromicrobium mulieris</name>
    <dbReference type="NCBI Taxonomy" id="2885357"/>
    <lineage>
        <taxon>Bacteria</taxon>
        <taxon>Bacillati</taxon>
        <taxon>Bacillota</taxon>
        <taxon>Clostridia</taxon>
        <taxon>Eubacteriales</taxon>
        <taxon>Oscillospiraceae</taxon>
        <taxon>Hominenteromicrobium</taxon>
    </lineage>
</organism>
<dbReference type="RefSeq" id="WP_308448233.1">
    <property type="nucleotide sequence ID" value="NZ_JAJEQC010000001.1"/>
</dbReference>
<comment type="caution">
    <text evidence="2">The sequence shown here is derived from an EMBL/GenBank/DDBJ whole genome shotgun (WGS) entry which is preliminary data.</text>
</comment>
<evidence type="ECO:0000313" key="2">
    <source>
        <dbReference type="EMBL" id="MCC2135594.1"/>
    </source>
</evidence>
<sequence length="96" mass="11134">MMDFKPEPVQFTLLIYYCIINITAAVLTVTDKRRAQKKQWRVPERTLLLLGAAGGALGEFIAMLCIRHKTKHLKFVISMPVFIVLHIVLFYRIFLL</sequence>
<dbReference type="InterPro" id="IPR010718">
    <property type="entry name" value="DUF1294"/>
</dbReference>
<dbReference type="AlphaFoldDB" id="A0AAE3AK02"/>